<gene>
    <name evidence="2" type="ORF">GQF03_05405</name>
</gene>
<evidence type="ECO:0000259" key="1">
    <source>
        <dbReference type="Pfam" id="PF01593"/>
    </source>
</evidence>
<dbReference type="SUPFAM" id="SSF51905">
    <property type="entry name" value="FAD/NAD(P)-binding domain"/>
    <property type="match status" value="1"/>
</dbReference>
<dbReference type="InterPro" id="IPR002937">
    <property type="entry name" value="Amino_oxidase"/>
</dbReference>
<evidence type="ECO:0000313" key="2">
    <source>
        <dbReference type="EMBL" id="MZR21760.1"/>
    </source>
</evidence>
<organism evidence="2 3">
    <name type="scientific">Sneathiella chungangensis</name>
    <dbReference type="NCBI Taxonomy" id="1418234"/>
    <lineage>
        <taxon>Bacteria</taxon>
        <taxon>Pseudomonadati</taxon>
        <taxon>Pseudomonadota</taxon>
        <taxon>Alphaproteobacteria</taxon>
        <taxon>Sneathiellales</taxon>
        <taxon>Sneathiellaceae</taxon>
        <taxon>Sneathiella</taxon>
    </lineage>
</organism>
<dbReference type="Pfam" id="PF01593">
    <property type="entry name" value="Amino_oxidase"/>
    <property type="match status" value="1"/>
</dbReference>
<dbReference type="AlphaFoldDB" id="A0A845MEG9"/>
<accession>A0A845MEG9</accession>
<evidence type="ECO:0000313" key="3">
    <source>
        <dbReference type="Proteomes" id="UP000445696"/>
    </source>
</evidence>
<sequence>MNFTFHTTLLKVKRGTKPDHGVLFAPSRLEEMRGWIYGYRNETGKTYGMDIANEMEENLVTVYQIVKTVEHPPPPLKFRQYLEYYLAKLEWWPYGADYEVLSEVTTPYFDHFGPEDLELNMPWNYLDIQGKNHTAFVHASTCFESVLHCWLYINLLFTPDDPSKKSRIELPEDKSAPIVILGAGVSGLLAGNLLRDLGYKSVRILEKTDRYGGKTHTVPEGFPRPPNETKNTICELGTCYLSPAYDEMVKTLAKFTTDVGNKRVGFGGPGGNFRGIITQGQFSGKFPVPPVVSYPEYILLKAADETGMPPPMGPDGQKNAAALKAKIANDLDAYCSEHAHIMGQQKPMPLKAPDPFLHSKSARTFLDFLRANGWESLVGLMQYGYSVQGYGPLDEIPAYYGLVWVTPDVARQIAREFRHPSDKDIVTAWSLGWSDVWYHMQRGMNITYNVEAISVYRAGVLDD</sequence>
<proteinExistence type="predicted"/>
<protein>
    <submittedName>
        <fullName evidence="2">NAD(P)-binding protein</fullName>
    </submittedName>
</protein>
<dbReference type="GO" id="GO:0016491">
    <property type="term" value="F:oxidoreductase activity"/>
    <property type="evidence" value="ECO:0007669"/>
    <property type="project" value="InterPro"/>
</dbReference>
<dbReference type="OrthoDB" id="337830at2"/>
<dbReference type="Gene3D" id="3.50.50.60">
    <property type="entry name" value="FAD/NAD(P)-binding domain"/>
    <property type="match status" value="1"/>
</dbReference>
<dbReference type="InterPro" id="IPR036188">
    <property type="entry name" value="FAD/NAD-bd_sf"/>
</dbReference>
<name>A0A845MEG9_9PROT</name>
<reference evidence="2 3" key="1">
    <citation type="journal article" date="2014" name="Int. J. Syst. Evol. Microbiol.">
        <title>Sneathiella chungangensis sp. nov., isolated from a marine sand, and emended description of the genus Sneathiella.</title>
        <authorList>
            <person name="Siamphan C."/>
            <person name="Kim H."/>
            <person name="Lee J.S."/>
            <person name="Kim W."/>
        </authorList>
    </citation>
    <scope>NUCLEOTIDE SEQUENCE [LARGE SCALE GENOMIC DNA]</scope>
    <source>
        <strain evidence="2 3">KCTC 32476</strain>
    </source>
</reference>
<dbReference type="RefSeq" id="WP_161338198.1">
    <property type="nucleotide sequence ID" value="NZ_JBHSDG010000001.1"/>
</dbReference>
<feature type="domain" description="Amine oxidase" evidence="1">
    <location>
        <begin position="185"/>
        <end position="260"/>
    </location>
</feature>
<dbReference type="Gene3D" id="1.10.405.20">
    <property type="match status" value="1"/>
</dbReference>
<dbReference type="EMBL" id="WTVA01000002">
    <property type="protein sequence ID" value="MZR21760.1"/>
    <property type="molecule type" value="Genomic_DNA"/>
</dbReference>
<keyword evidence="3" id="KW-1185">Reference proteome</keyword>
<comment type="caution">
    <text evidence="2">The sequence shown here is derived from an EMBL/GenBank/DDBJ whole genome shotgun (WGS) entry which is preliminary data.</text>
</comment>
<dbReference type="Proteomes" id="UP000445696">
    <property type="component" value="Unassembled WGS sequence"/>
</dbReference>